<feature type="chain" id="PRO_5011517231" description="Major membrane immunogen, membrane-anchored lipoprotein" evidence="2">
    <location>
        <begin position="26"/>
        <end position="186"/>
    </location>
</feature>
<dbReference type="PROSITE" id="PS51257">
    <property type="entry name" value="PROKAR_LIPOPROTEIN"/>
    <property type="match status" value="1"/>
</dbReference>
<feature type="region of interest" description="Disordered" evidence="1">
    <location>
        <begin position="33"/>
        <end position="56"/>
    </location>
</feature>
<organism evidence="3 4">
    <name type="scientific">Pseudobutyrivibrio xylanivorans</name>
    <dbReference type="NCBI Taxonomy" id="185007"/>
    <lineage>
        <taxon>Bacteria</taxon>
        <taxon>Bacillati</taxon>
        <taxon>Bacillota</taxon>
        <taxon>Clostridia</taxon>
        <taxon>Lachnospirales</taxon>
        <taxon>Lachnospiraceae</taxon>
        <taxon>Pseudobutyrivibrio</taxon>
    </lineage>
</organism>
<evidence type="ECO:0008006" key="5">
    <source>
        <dbReference type="Google" id="ProtNLM"/>
    </source>
</evidence>
<dbReference type="InterPro" id="IPR037250">
    <property type="entry name" value="NEAT_dom_sf"/>
</dbReference>
<protein>
    <recommendedName>
        <fullName evidence="5">Major membrane immunogen, membrane-anchored lipoprotein</fullName>
    </recommendedName>
</protein>
<evidence type="ECO:0000313" key="4">
    <source>
        <dbReference type="Proteomes" id="UP000199428"/>
    </source>
</evidence>
<keyword evidence="2" id="KW-0732">Signal</keyword>
<sequence>MKSRFLALALVLTMAASLVGCGNKAAEVTEEQTAVEETAAPETEQVEEPAEETESEATEVAGIDLEDGVYQVDFNTDSSMFHVNEAMNGHGTLTVKDGQATVHISLVSKKIMNLYVGLAADAESDEANWLQPTEDEVTYEDGTTETVYGFDVPVASLDTEFDLALIGEKGVWYDHKVSVSNAVVEE</sequence>
<evidence type="ECO:0000313" key="3">
    <source>
        <dbReference type="EMBL" id="SCZ79389.1"/>
    </source>
</evidence>
<dbReference type="EMBL" id="FMWK01000008">
    <property type="protein sequence ID" value="SCZ79389.1"/>
    <property type="molecule type" value="Genomic_DNA"/>
</dbReference>
<accession>A0A1G5S1E6</accession>
<reference evidence="3 4" key="1">
    <citation type="submission" date="2016-10" db="EMBL/GenBank/DDBJ databases">
        <authorList>
            <person name="de Groot N.N."/>
        </authorList>
    </citation>
    <scope>NUCLEOTIDE SEQUENCE [LARGE SCALE GENOMIC DNA]</scope>
    <source>
        <strain evidence="3 4">DSM 10317</strain>
    </source>
</reference>
<name>A0A1G5S1E6_PSEXY</name>
<dbReference type="AlphaFoldDB" id="A0A1G5S1E6"/>
<feature type="signal peptide" evidence="2">
    <location>
        <begin position="1"/>
        <end position="25"/>
    </location>
</feature>
<dbReference type="Gene3D" id="2.60.40.1850">
    <property type="match status" value="1"/>
</dbReference>
<evidence type="ECO:0000256" key="1">
    <source>
        <dbReference type="SAM" id="MobiDB-lite"/>
    </source>
</evidence>
<proteinExistence type="predicted"/>
<dbReference type="RefSeq" id="WP_090162824.1">
    <property type="nucleotide sequence ID" value="NZ_FMWK01000008.1"/>
</dbReference>
<dbReference type="Proteomes" id="UP000199428">
    <property type="component" value="Unassembled WGS sequence"/>
</dbReference>
<feature type="compositionally biased region" description="Acidic residues" evidence="1">
    <location>
        <begin position="44"/>
        <end position="56"/>
    </location>
</feature>
<evidence type="ECO:0000256" key="2">
    <source>
        <dbReference type="SAM" id="SignalP"/>
    </source>
</evidence>
<gene>
    <name evidence="3" type="ORF">SAMN02910350_01769</name>
</gene>